<reference evidence="6 7" key="1">
    <citation type="submission" date="2024-07" db="EMBL/GenBank/DDBJ databases">
        <authorList>
            <person name="Akdeniz Z."/>
        </authorList>
    </citation>
    <scope>NUCLEOTIDE SEQUENCE [LARGE SCALE GENOMIC DNA]</scope>
</reference>
<keyword evidence="7" id="KW-1185">Reference proteome</keyword>
<dbReference type="Proteomes" id="UP001642409">
    <property type="component" value="Unassembled WGS sequence"/>
</dbReference>
<feature type="transmembrane region" description="Helical" evidence="5">
    <location>
        <begin position="115"/>
        <end position="136"/>
    </location>
</feature>
<evidence type="ECO:0000256" key="4">
    <source>
        <dbReference type="ARBA" id="ARBA00023136"/>
    </source>
</evidence>
<evidence type="ECO:0000256" key="2">
    <source>
        <dbReference type="ARBA" id="ARBA00022692"/>
    </source>
</evidence>
<accession>A0ABP1GXZ6</accession>
<evidence type="ECO:0000256" key="5">
    <source>
        <dbReference type="SAM" id="Phobius"/>
    </source>
</evidence>
<sequence>MVKLQKILDQADKYQAKGLRIVENIYKKMKPMYMLFALFALHWFSTSGSVFNMINNAQPYGIDRNDKGAEVIKLLAEGTHNQYSTEGFLAGVITCAASAFFILALRAIHMNNQGLFKILGYGAAGMGCVLTIHIMYKIKG</sequence>
<dbReference type="Pfam" id="PF04756">
    <property type="entry name" value="OST3_OST6"/>
    <property type="match status" value="1"/>
</dbReference>
<evidence type="ECO:0000313" key="6">
    <source>
        <dbReference type="EMBL" id="CAL5979927.1"/>
    </source>
</evidence>
<dbReference type="InterPro" id="IPR021149">
    <property type="entry name" value="OligosaccharylTrfase_OST3/OST6"/>
</dbReference>
<comment type="caution">
    <text evidence="6">The sequence shown here is derived from an EMBL/GenBank/DDBJ whole genome shotgun (WGS) entry which is preliminary data.</text>
</comment>
<evidence type="ECO:0000256" key="3">
    <source>
        <dbReference type="ARBA" id="ARBA00022989"/>
    </source>
</evidence>
<feature type="transmembrane region" description="Helical" evidence="5">
    <location>
        <begin position="88"/>
        <end position="108"/>
    </location>
</feature>
<protein>
    <submittedName>
        <fullName evidence="6">Transporter family protein</fullName>
    </submittedName>
</protein>
<name>A0ABP1GXZ6_9EUKA</name>
<keyword evidence="4 5" id="KW-0472">Membrane</keyword>
<keyword evidence="3 5" id="KW-1133">Transmembrane helix</keyword>
<keyword evidence="2 5" id="KW-0812">Transmembrane</keyword>
<evidence type="ECO:0000256" key="1">
    <source>
        <dbReference type="ARBA" id="ARBA00004141"/>
    </source>
</evidence>
<dbReference type="EMBL" id="CAXDID020000011">
    <property type="protein sequence ID" value="CAL5979927.1"/>
    <property type="molecule type" value="Genomic_DNA"/>
</dbReference>
<gene>
    <name evidence="6" type="ORF">HINF_LOCUS5936</name>
</gene>
<comment type="subcellular location">
    <subcellularLocation>
        <location evidence="1">Membrane</location>
        <topology evidence="1">Multi-pass membrane protein</topology>
    </subcellularLocation>
</comment>
<evidence type="ECO:0000313" key="7">
    <source>
        <dbReference type="Proteomes" id="UP001642409"/>
    </source>
</evidence>
<feature type="transmembrane region" description="Helical" evidence="5">
    <location>
        <begin position="33"/>
        <end position="54"/>
    </location>
</feature>
<proteinExistence type="predicted"/>
<organism evidence="6 7">
    <name type="scientific">Hexamita inflata</name>
    <dbReference type="NCBI Taxonomy" id="28002"/>
    <lineage>
        <taxon>Eukaryota</taxon>
        <taxon>Metamonada</taxon>
        <taxon>Diplomonadida</taxon>
        <taxon>Hexamitidae</taxon>
        <taxon>Hexamitinae</taxon>
        <taxon>Hexamita</taxon>
    </lineage>
</organism>